<keyword evidence="2" id="KW-1003">Cell membrane</keyword>
<dbReference type="InterPro" id="IPR001123">
    <property type="entry name" value="LeuE-type"/>
</dbReference>
<feature type="transmembrane region" description="Helical" evidence="6">
    <location>
        <begin position="65"/>
        <end position="85"/>
    </location>
</feature>
<dbReference type="PIRSF" id="PIRSF006324">
    <property type="entry name" value="LeuE"/>
    <property type="match status" value="1"/>
</dbReference>
<protein>
    <submittedName>
        <fullName evidence="7">Lysine transporter LysE</fullName>
    </submittedName>
</protein>
<feature type="transmembrane region" description="Helical" evidence="6">
    <location>
        <begin position="192"/>
        <end position="210"/>
    </location>
</feature>
<feature type="transmembrane region" description="Helical" evidence="6">
    <location>
        <begin position="6"/>
        <end position="27"/>
    </location>
</feature>
<dbReference type="EMBL" id="MUFR01000026">
    <property type="protein sequence ID" value="OOF33597.1"/>
    <property type="molecule type" value="Genomic_DNA"/>
</dbReference>
<comment type="caution">
    <text evidence="7">The sequence shown here is derived from an EMBL/GenBank/DDBJ whole genome shotgun (WGS) entry which is preliminary data.</text>
</comment>
<evidence type="ECO:0000256" key="2">
    <source>
        <dbReference type="ARBA" id="ARBA00022475"/>
    </source>
</evidence>
<name>A0ABX3KRE9_SALCS</name>
<keyword evidence="8" id="KW-1185">Reference proteome</keyword>
<keyword evidence="4 6" id="KW-1133">Transmembrane helix</keyword>
<organism evidence="7 8">
    <name type="scientific">Salinivibrio costicola subsp. alcaliphilus</name>
    <dbReference type="NCBI Taxonomy" id="272773"/>
    <lineage>
        <taxon>Bacteria</taxon>
        <taxon>Pseudomonadati</taxon>
        <taxon>Pseudomonadota</taxon>
        <taxon>Gammaproteobacteria</taxon>
        <taxon>Vibrionales</taxon>
        <taxon>Vibrionaceae</taxon>
        <taxon>Salinivibrio</taxon>
    </lineage>
</organism>
<proteinExistence type="predicted"/>
<feature type="transmembrane region" description="Helical" evidence="6">
    <location>
        <begin position="150"/>
        <end position="172"/>
    </location>
</feature>
<evidence type="ECO:0000256" key="5">
    <source>
        <dbReference type="ARBA" id="ARBA00023136"/>
    </source>
</evidence>
<evidence type="ECO:0000313" key="7">
    <source>
        <dbReference type="EMBL" id="OOF33597.1"/>
    </source>
</evidence>
<feature type="transmembrane region" description="Helical" evidence="6">
    <location>
        <begin position="39"/>
        <end position="59"/>
    </location>
</feature>
<dbReference type="Pfam" id="PF01810">
    <property type="entry name" value="LysE"/>
    <property type="match status" value="1"/>
</dbReference>
<dbReference type="Proteomes" id="UP000189431">
    <property type="component" value="Unassembled WGS sequence"/>
</dbReference>
<keyword evidence="5 6" id="KW-0472">Membrane</keyword>
<evidence type="ECO:0000256" key="1">
    <source>
        <dbReference type="ARBA" id="ARBA00004651"/>
    </source>
</evidence>
<accession>A0ABX3KRE9</accession>
<gene>
    <name evidence="7" type="ORF">BZJ21_10235</name>
</gene>
<sequence length="211" mass="22783">MIDPNLLPVYLTAVAALLFVPGPDMLLIISASLSYGRRVGVAASLGNATSGLILTVLAATGVSAVIAMSPIALTVLQYVGAAYLLKMSIDTWRASPAESEAVQYQQKMGRYLYKRAVMTNLLNPKALLFFVLFLPQFISQQIQASSSTQLLTLGLLLNALGLAFNIILVAIVGKLGKQMLTNTHIQSYQHKIMAIVFALLAIWLFTQQLSV</sequence>
<dbReference type="PANTHER" id="PTHR30086:SF17">
    <property type="entry name" value="LYSE FAMILY TRANSLOCATOR"/>
    <property type="match status" value="1"/>
</dbReference>
<dbReference type="PANTHER" id="PTHR30086">
    <property type="entry name" value="ARGININE EXPORTER PROTEIN ARGO"/>
    <property type="match status" value="1"/>
</dbReference>
<comment type="subcellular location">
    <subcellularLocation>
        <location evidence="1">Cell membrane</location>
        <topology evidence="1">Multi-pass membrane protein</topology>
    </subcellularLocation>
</comment>
<evidence type="ECO:0000256" key="6">
    <source>
        <dbReference type="SAM" id="Phobius"/>
    </source>
</evidence>
<evidence type="ECO:0000313" key="8">
    <source>
        <dbReference type="Proteomes" id="UP000189431"/>
    </source>
</evidence>
<evidence type="ECO:0000256" key="3">
    <source>
        <dbReference type="ARBA" id="ARBA00022692"/>
    </source>
</evidence>
<reference evidence="8" key="1">
    <citation type="submission" date="2017-01" db="EMBL/GenBank/DDBJ databases">
        <title>Draft genome of the species Salinivibrio costicola subsp. alcaliphilus.</title>
        <authorList>
            <person name="Lopez-Hermoso C."/>
            <person name="De La Haba R."/>
            <person name="Sanchez-Porro C."/>
            <person name="Ventosa A."/>
        </authorList>
    </citation>
    <scope>NUCLEOTIDE SEQUENCE [LARGE SCALE GENOMIC DNA]</scope>
    <source>
        <strain evidence="8">CBH448</strain>
    </source>
</reference>
<feature type="transmembrane region" description="Helical" evidence="6">
    <location>
        <begin position="117"/>
        <end position="138"/>
    </location>
</feature>
<evidence type="ECO:0000256" key="4">
    <source>
        <dbReference type="ARBA" id="ARBA00022989"/>
    </source>
</evidence>
<keyword evidence="3 6" id="KW-0812">Transmembrane</keyword>
<dbReference type="RefSeq" id="WP_021024029.1">
    <property type="nucleotide sequence ID" value="NZ_MUFR01000026.1"/>
</dbReference>